<keyword evidence="3" id="KW-1185">Reference proteome</keyword>
<name>X6P6C4_RETFI</name>
<organism evidence="2 3">
    <name type="scientific">Reticulomyxa filosa</name>
    <dbReference type="NCBI Taxonomy" id="46433"/>
    <lineage>
        <taxon>Eukaryota</taxon>
        <taxon>Sar</taxon>
        <taxon>Rhizaria</taxon>
        <taxon>Retaria</taxon>
        <taxon>Foraminifera</taxon>
        <taxon>Monothalamids</taxon>
        <taxon>Reticulomyxidae</taxon>
        <taxon>Reticulomyxa</taxon>
    </lineage>
</organism>
<keyword evidence="1" id="KW-0472">Membrane</keyword>
<feature type="non-terminal residue" evidence="2">
    <location>
        <position position="204"/>
    </location>
</feature>
<comment type="caution">
    <text evidence="2">The sequence shown here is derived from an EMBL/GenBank/DDBJ whole genome shotgun (WGS) entry which is preliminary data.</text>
</comment>
<sequence length="204" mass="24488">MAKKHIWNMKYLKVFKWHHLLEHKEQMRILECKKFEKAISDANYFKHKLKKSQELKDTFVLLFLLKGYLEVFMPSDGEEDYEAIAADDVIAPGDKHKSADVKLAQLAKKLKFMDKSKKNVKPKSWIYSKSQLYRKNPLGVIDFLYLLHNLLCIFYYYSLLKTKKQNNQNAFFNTHYANFQFVVINHNINNFMRLSKYFIMKKKK</sequence>
<proteinExistence type="predicted"/>
<evidence type="ECO:0000313" key="2">
    <source>
        <dbReference type="EMBL" id="ETO34075.1"/>
    </source>
</evidence>
<gene>
    <name evidence="2" type="ORF">RFI_03020</name>
</gene>
<dbReference type="AlphaFoldDB" id="X6P6C4"/>
<dbReference type="Proteomes" id="UP000023152">
    <property type="component" value="Unassembled WGS sequence"/>
</dbReference>
<reference evidence="2 3" key="1">
    <citation type="journal article" date="2013" name="Curr. Biol.">
        <title>The Genome of the Foraminiferan Reticulomyxa filosa.</title>
        <authorList>
            <person name="Glockner G."/>
            <person name="Hulsmann N."/>
            <person name="Schleicher M."/>
            <person name="Noegel A.A."/>
            <person name="Eichinger L."/>
            <person name="Gallinger C."/>
            <person name="Pawlowski J."/>
            <person name="Sierra R."/>
            <person name="Euteneuer U."/>
            <person name="Pillet L."/>
            <person name="Moustafa A."/>
            <person name="Platzer M."/>
            <person name="Groth M."/>
            <person name="Szafranski K."/>
            <person name="Schliwa M."/>
        </authorList>
    </citation>
    <scope>NUCLEOTIDE SEQUENCE [LARGE SCALE GENOMIC DNA]</scope>
</reference>
<feature type="transmembrane region" description="Helical" evidence="1">
    <location>
        <begin position="138"/>
        <end position="157"/>
    </location>
</feature>
<evidence type="ECO:0000313" key="3">
    <source>
        <dbReference type="Proteomes" id="UP000023152"/>
    </source>
</evidence>
<protein>
    <submittedName>
        <fullName evidence="2">Uncharacterized protein</fullName>
    </submittedName>
</protein>
<evidence type="ECO:0000256" key="1">
    <source>
        <dbReference type="SAM" id="Phobius"/>
    </source>
</evidence>
<keyword evidence="1" id="KW-0812">Transmembrane</keyword>
<dbReference type="EMBL" id="ASPP01002895">
    <property type="protein sequence ID" value="ETO34075.1"/>
    <property type="molecule type" value="Genomic_DNA"/>
</dbReference>
<keyword evidence="1" id="KW-1133">Transmembrane helix</keyword>
<accession>X6P6C4</accession>